<dbReference type="EMBL" id="ACPB03012579">
    <property type="status" value="NOT_ANNOTATED_CDS"/>
    <property type="molecule type" value="Genomic_DNA"/>
</dbReference>
<proteinExistence type="predicted"/>
<dbReference type="InParanoid" id="T1HZM8"/>
<organism evidence="1 2">
    <name type="scientific">Rhodnius prolixus</name>
    <name type="common">Triatomid bug</name>
    <dbReference type="NCBI Taxonomy" id="13249"/>
    <lineage>
        <taxon>Eukaryota</taxon>
        <taxon>Metazoa</taxon>
        <taxon>Ecdysozoa</taxon>
        <taxon>Arthropoda</taxon>
        <taxon>Hexapoda</taxon>
        <taxon>Insecta</taxon>
        <taxon>Pterygota</taxon>
        <taxon>Neoptera</taxon>
        <taxon>Paraneoptera</taxon>
        <taxon>Hemiptera</taxon>
        <taxon>Heteroptera</taxon>
        <taxon>Panheteroptera</taxon>
        <taxon>Cimicomorpha</taxon>
        <taxon>Reduviidae</taxon>
        <taxon>Triatominae</taxon>
        <taxon>Rhodnius</taxon>
    </lineage>
</organism>
<keyword evidence="2" id="KW-1185">Reference proteome</keyword>
<dbReference type="AlphaFoldDB" id="T1HZM8"/>
<reference evidence="1" key="1">
    <citation type="submission" date="2015-05" db="UniProtKB">
        <authorList>
            <consortium name="EnsemblMetazoa"/>
        </authorList>
    </citation>
    <scope>IDENTIFICATION</scope>
</reference>
<dbReference type="Proteomes" id="UP000015103">
    <property type="component" value="Unassembled WGS sequence"/>
</dbReference>
<protein>
    <submittedName>
        <fullName evidence="1">Uncharacterized protein</fullName>
    </submittedName>
</protein>
<evidence type="ECO:0000313" key="2">
    <source>
        <dbReference type="Proteomes" id="UP000015103"/>
    </source>
</evidence>
<name>T1HZM8_RHOPR</name>
<dbReference type="VEuPathDB" id="VectorBase:RPRC009498"/>
<dbReference type="HOGENOM" id="CLU_2530277_0_0_1"/>
<accession>T1HZM8</accession>
<sequence length="84" mass="9576">MKSYLWTSLLYYFGATSKTVGCIHKAKLGLGPATIQRFGLKNRGHPAMFRRYGVMATLDSRSFRLLDGRDAAQRRLRLLGWLRG</sequence>
<evidence type="ECO:0000313" key="1">
    <source>
        <dbReference type="EnsemblMetazoa" id="RPRC009498-PA"/>
    </source>
</evidence>
<dbReference type="EnsemblMetazoa" id="RPRC009498-RA">
    <property type="protein sequence ID" value="RPRC009498-PA"/>
    <property type="gene ID" value="RPRC009498"/>
</dbReference>